<organism evidence="1 2">
    <name type="scientific">Candidatus Fimihabitans intestinipullorum</name>
    <dbReference type="NCBI Taxonomy" id="2840820"/>
    <lineage>
        <taxon>Bacteria</taxon>
        <taxon>Bacillati</taxon>
        <taxon>Mycoplasmatota</taxon>
        <taxon>Mycoplasmatota incertae sedis</taxon>
        <taxon>Candidatus Fimihabitans</taxon>
    </lineage>
</organism>
<reference evidence="1" key="1">
    <citation type="submission" date="2020-10" db="EMBL/GenBank/DDBJ databases">
        <authorList>
            <person name="Gilroy R."/>
        </authorList>
    </citation>
    <scope>NUCLEOTIDE SEQUENCE</scope>
    <source>
        <strain evidence="1">CHK197-8231</strain>
    </source>
</reference>
<dbReference type="Proteomes" id="UP000824087">
    <property type="component" value="Unassembled WGS sequence"/>
</dbReference>
<comment type="caution">
    <text evidence="1">The sequence shown here is derived from an EMBL/GenBank/DDBJ whole genome shotgun (WGS) entry which is preliminary data.</text>
</comment>
<proteinExistence type="predicted"/>
<accession>A0A9D1HUN0</accession>
<evidence type="ECO:0000313" key="1">
    <source>
        <dbReference type="EMBL" id="HIU23041.1"/>
    </source>
</evidence>
<name>A0A9D1HUN0_9BACT</name>
<gene>
    <name evidence="1" type="ORF">IAD49_05610</name>
</gene>
<dbReference type="AlphaFoldDB" id="A0A9D1HUN0"/>
<sequence length="216" mass="24870">MTGKEVYKKWAPTGKRWVDWVRPVPFIGIDNPYQVHEIIDDSIPKIFYINNLSKDTAIIIDIEGVDSIKEGIALAHLGYRPIPIFNGTNPSIGVSSTTNNAMIEPLLVWGALELEKIVLEEDAPPVFLLDRNRLNRYKIDPSIFDNSWDIYPQDIPSPDYFLQNGITKIVVRGNQLSRDLKKVLYPYQKKNIKILFTNGYEEAREIKIKKIKEKEL</sequence>
<evidence type="ECO:0000313" key="2">
    <source>
        <dbReference type="Proteomes" id="UP000824087"/>
    </source>
</evidence>
<protein>
    <submittedName>
        <fullName evidence="1">Uncharacterized protein</fullName>
    </submittedName>
</protein>
<dbReference type="EMBL" id="DVML01000033">
    <property type="protein sequence ID" value="HIU23041.1"/>
    <property type="molecule type" value="Genomic_DNA"/>
</dbReference>
<reference evidence="1" key="2">
    <citation type="journal article" date="2021" name="PeerJ">
        <title>Extensive microbial diversity within the chicken gut microbiome revealed by metagenomics and culture.</title>
        <authorList>
            <person name="Gilroy R."/>
            <person name="Ravi A."/>
            <person name="Getino M."/>
            <person name="Pursley I."/>
            <person name="Horton D.L."/>
            <person name="Alikhan N.F."/>
            <person name="Baker D."/>
            <person name="Gharbi K."/>
            <person name="Hall N."/>
            <person name="Watson M."/>
            <person name="Adriaenssens E.M."/>
            <person name="Foster-Nyarko E."/>
            <person name="Jarju S."/>
            <person name="Secka A."/>
            <person name="Antonio M."/>
            <person name="Oren A."/>
            <person name="Chaudhuri R.R."/>
            <person name="La Ragione R."/>
            <person name="Hildebrand F."/>
            <person name="Pallen M.J."/>
        </authorList>
    </citation>
    <scope>NUCLEOTIDE SEQUENCE</scope>
    <source>
        <strain evidence="1">CHK197-8231</strain>
    </source>
</reference>